<feature type="transmembrane region" description="Helical" evidence="5">
    <location>
        <begin position="186"/>
        <end position="217"/>
    </location>
</feature>
<feature type="transmembrane region" description="Helical" evidence="5">
    <location>
        <begin position="126"/>
        <end position="144"/>
    </location>
</feature>
<accession>A0A9X1LRP1</accession>
<dbReference type="PANTHER" id="PTHR37422:SF13">
    <property type="entry name" value="LIPOPOLYSACCHARIDE BIOSYNTHESIS PROTEIN PA4999-RELATED"/>
    <property type="match status" value="1"/>
</dbReference>
<keyword evidence="8" id="KW-1185">Reference proteome</keyword>
<dbReference type="RefSeq" id="WP_229382640.1">
    <property type="nucleotide sequence ID" value="NZ_JAGTTN010000001.1"/>
</dbReference>
<evidence type="ECO:0000256" key="1">
    <source>
        <dbReference type="ARBA" id="ARBA00004141"/>
    </source>
</evidence>
<evidence type="ECO:0000313" key="8">
    <source>
        <dbReference type="Proteomes" id="UP001139354"/>
    </source>
</evidence>
<name>A0A9X1LRP1_9MICO</name>
<dbReference type="Proteomes" id="UP001139354">
    <property type="component" value="Unassembled WGS sequence"/>
</dbReference>
<keyword evidence="2 5" id="KW-0812">Transmembrane</keyword>
<keyword evidence="7" id="KW-0436">Ligase</keyword>
<gene>
    <name evidence="7" type="ORF">KEC57_00910</name>
</gene>
<feature type="domain" description="O-antigen ligase-related" evidence="6">
    <location>
        <begin position="188"/>
        <end position="314"/>
    </location>
</feature>
<keyword evidence="3 5" id="KW-1133">Transmembrane helix</keyword>
<feature type="transmembrane region" description="Helical" evidence="5">
    <location>
        <begin position="76"/>
        <end position="94"/>
    </location>
</feature>
<dbReference type="GO" id="GO:0016020">
    <property type="term" value="C:membrane"/>
    <property type="evidence" value="ECO:0007669"/>
    <property type="project" value="UniProtKB-SubCell"/>
</dbReference>
<evidence type="ECO:0000256" key="5">
    <source>
        <dbReference type="SAM" id="Phobius"/>
    </source>
</evidence>
<feature type="transmembrane region" description="Helical" evidence="5">
    <location>
        <begin position="100"/>
        <end position="119"/>
    </location>
</feature>
<dbReference type="AlphaFoldDB" id="A0A9X1LRP1"/>
<organism evidence="7 8">
    <name type="scientific">Microbacterium allomyrinae</name>
    <dbReference type="NCBI Taxonomy" id="2830666"/>
    <lineage>
        <taxon>Bacteria</taxon>
        <taxon>Bacillati</taxon>
        <taxon>Actinomycetota</taxon>
        <taxon>Actinomycetes</taxon>
        <taxon>Micrococcales</taxon>
        <taxon>Microbacteriaceae</taxon>
        <taxon>Microbacterium</taxon>
    </lineage>
</organism>
<proteinExistence type="predicted"/>
<evidence type="ECO:0000256" key="4">
    <source>
        <dbReference type="ARBA" id="ARBA00023136"/>
    </source>
</evidence>
<sequence length="392" mass="41493">MPHASSASETAARGGGASVSDHQPFRLLEALLAGLFVFRIEIPGPAQLPLSDLAALALIALAAFRRPRRSLRPVNWYVYIVVFLLAYLAVVALVNDVDPVRRLVRFAILMVLAGFIASARIDIRSVMIGVGAGLIANTALFYAGLAPDNYGGLLTGFLEDKNRAGLYFAVLPLLMIAFVRPTWAKIVILVAGAAGLVLTDSRTSMAAFAAAVVWILLSTRIGAALRVVLALAIFLAFSWVEDNLAEVGQYAARAGSDALRSRIDSAALIKVSHAPWYGLGVGEGEVTVAGGQWFFHNSYLVLLVEGGWIMLLCVVALFVIVGFRVGARSPRGADDVAVEAATVAILLCATRLGEVFFTLPAFLLLGVGLAIRVRDAPSNSNSFPGTPFTASG</sequence>
<dbReference type="PANTHER" id="PTHR37422">
    <property type="entry name" value="TEICHURONIC ACID BIOSYNTHESIS PROTEIN TUAE"/>
    <property type="match status" value="1"/>
</dbReference>
<evidence type="ECO:0000313" key="7">
    <source>
        <dbReference type="EMBL" id="MCC2030739.1"/>
    </source>
</evidence>
<evidence type="ECO:0000259" key="6">
    <source>
        <dbReference type="Pfam" id="PF04932"/>
    </source>
</evidence>
<dbReference type="InterPro" id="IPR051533">
    <property type="entry name" value="WaaL-like"/>
</dbReference>
<dbReference type="GO" id="GO:0016874">
    <property type="term" value="F:ligase activity"/>
    <property type="evidence" value="ECO:0007669"/>
    <property type="project" value="UniProtKB-KW"/>
</dbReference>
<keyword evidence="4 5" id="KW-0472">Membrane</keyword>
<dbReference type="EMBL" id="JAGTTN010000001">
    <property type="protein sequence ID" value="MCC2030739.1"/>
    <property type="molecule type" value="Genomic_DNA"/>
</dbReference>
<evidence type="ECO:0000256" key="2">
    <source>
        <dbReference type="ARBA" id="ARBA00022692"/>
    </source>
</evidence>
<evidence type="ECO:0000256" key="3">
    <source>
        <dbReference type="ARBA" id="ARBA00022989"/>
    </source>
</evidence>
<comment type="caution">
    <text evidence="7">The sequence shown here is derived from an EMBL/GenBank/DDBJ whole genome shotgun (WGS) entry which is preliminary data.</text>
</comment>
<reference evidence="7" key="1">
    <citation type="submission" date="2021-04" db="EMBL/GenBank/DDBJ databases">
        <title>Microbacterium tenobrionis sp. nov. and Microbacterium allomyrinae sp. nov., isolated from larvae of Tenobrio molitor and Allomyrina dichotoma, respectively.</title>
        <authorList>
            <person name="Lee S.D."/>
        </authorList>
    </citation>
    <scope>NUCLEOTIDE SEQUENCE</scope>
    <source>
        <strain evidence="7">BWT-G7</strain>
    </source>
</reference>
<protein>
    <submittedName>
        <fullName evidence="7">O-antigen ligase family protein</fullName>
    </submittedName>
</protein>
<comment type="subcellular location">
    <subcellularLocation>
        <location evidence="1">Membrane</location>
        <topology evidence="1">Multi-pass membrane protein</topology>
    </subcellularLocation>
</comment>
<dbReference type="InterPro" id="IPR007016">
    <property type="entry name" value="O-antigen_ligase-rel_domated"/>
</dbReference>
<feature type="transmembrane region" description="Helical" evidence="5">
    <location>
        <begin position="299"/>
        <end position="323"/>
    </location>
</feature>
<dbReference type="Pfam" id="PF04932">
    <property type="entry name" value="Wzy_C"/>
    <property type="match status" value="1"/>
</dbReference>
<feature type="transmembrane region" description="Helical" evidence="5">
    <location>
        <begin position="343"/>
        <end position="371"/>
    </location>
</feature>